<sequence length="582" mass="63250">MLPPMTDPAAADTMPLVTVTGGNDGILPDPLLQSETYINGETNARVETAKPNKADVVVEIGKEVDLATSATVESESKMVVQMTESVAGMVTPMHKVDRSIEVNVARPSWLSEDWKFVTEVHIDDALAGTIDRALGLIVLCPEVLDFPGTSVKCKDDTGGDATLSETRSSKKQKKSSSEKGKEKITFSYLDAANPAECVCWVQTESCADTWTPFIDGDIVPEGKREEWDAVFSAVSQRNANEEAGVSNVQDLIVVDSFLLWHRNRQMLLLLTSVHGVLVWSVVGAIEPIVLSHVRATNAYIRVGCLYGTVSGVAPEALGLIVLCPEVLDFPGTSVKCKDDTGGDATLSETRSSKKQKKSSSEKGKEKITFSYLDAANPAECVCWVQTESCADTWTPFIDGDIVPEGKREEWDAVFSAVSQRNANEEAGVSNVQDLIVVDSFLLWHRNRQMLLLLTSVHGVLVWSVVGAIEPIVLSHVRATNAYIRVGCLYGTVSGVAPERSLGKFVGVGDDVERQVHAIVDKKMDEHTIMHCSQDIEEVEWDFLDFRERNLIASGYIDLICKLGIEADSIGGSDLSNSALALS</sequence>
<dbReference type="AlphaFoldDB" id="A0A2G2V1N7"/>
<evidence type="ECO:0000256" key="1">
    <source>
        <dbReference type="SAM" id="MobiDB-lite"/>
    </source>
</evidence>
<dbReference type="OrthoDB" id="10072024at2759"/>
<proteinExistence type="predicted"/>
<gene>
    <name evidence="2" type="ORF">CQW23_33496</name>
</gene>
<accession>A0A2G2V1N7</accession>
<evidence type="ECO:0000313" key="2">
    <source>
        <dbReference type="EMBL" id="PHT26896.1"/>
    </source>
</evidence>
<name>A0A2G2V1N7_CAPBA</name>
<keyword evidence="3" id="KW-1185">Reference proteome</keyword>
<reference evidence="3" key="2">
    <citation type="journal article" date="2017" name="J. Anim. Genet.">
        <title>Multiple reference genome sequences of hot pepper reveal the massive evolution of plant disease resistance genes by retroduplication.</title>
        <authorList>
            <person name="Kim S."/>
            <person name="Park J."/>
            <person name="Yeom S.-I."/>
            <person name="Kim Y.-M."/>
            <person name="Seo E."/>
            <person name="Kim K.-T."/>
            <person name="Kim M.-S."/>
            <person name="Lee J.M."/>
            <person name="Cheong K."/>
            <person name="Shin H.-S."/>
            <person name="Kim S.-B."/>
            <person name="Han K."/>
            <person name="Lee J."/>
            <person name="Park M."/>
            <person name="Lee H.-A."/>
            <person name="Lee H.-Y."/>
            <person name="Lee Y."/>
            <person name="Oh S."/>
            <person name="Lee J.H."/>
            <person name="Choi E."/>
            <person name="Choi E."/>
            <person name="Lee S.E."/>
            <person name="Jeon J."/>
            <person name="Kim H."/>
            <person name="Choi G."/>
            <person name="Song H."/>
            <person name="Lee J."/>
            <person name="Lee S.-C."/>
            <person name="Kwon J.-K."/>
            <person name="Lee H.-Y."/>
            <person name="Koo N."/>
            <person name="Hong Y."/>
            <person name="Kim R.W."/>
            <person name="Kang W.-H."/>
            <person name="Huh J.H."/>
            <person name="Kang B.-C."/>
            <person name="Yang T.-J."/>
            <person name="Lee Y.-H."/>
            <person name="Bennetzen J.L."/>
            <person name="Choi D."/>
        </authorList>
    </citation>
    <scope>NUCLEOTIDE SEQUENCE [LARGE SCALE GENOMIC DNA]</scope>
    <source>
        <strain evidence="3">cv. PBC81</strain>
    </source>
</reference>
<reference evidence="2 3" key="1">
    <citation type="journal article" date="2017" name="Genome Biol.">
        <title>New reference genome sequences of hot pepper reveal the massive evolution of plant disease-resistance genes by retroduplication.</title>
        <authorList>
            <person name="Kim S."/>
            <person name="Park J."/>
            <person name="Yeom S.I."/>
            <person name="Kim Y.M."/>
            <person name="Seo E."/>
            <person name="Kim K.T."/>
            <person name="Kim M.S."/>
            <person name="Lee J.M."/>
            <person name="Cheong K."/>
            <person name="Shin H.S."/>
            <person name="Kim S.B."/>
            <person name="Han K."/>
            <person name="Lee J."/>
            <person name="Park M."/>
            <person name="Lee H.A."/>
            <person name="Lee H.Y."/>
            <person name="Lee Y."/>
            <person name="Oh S."/>
            <person name="Lee J.H."/>
            <person name="Choi E."/>
            <person name="Choi E."/>
            <person name="Lee S.E."/>
            <person name="Jeon J."/>
            <person name="Kim H."/>
            <person name="Choi G."/>
            <person name="Song H."/>
            <person name="Lee J."/>
            <person name="Lee S.C."/>
            <person name="Kwon J.K."/>
            <person name="Lee H.Y."/>
            <person name="Koo N."/>
            <person name="Hong Y."/>
            <person name="Kim R.W."/>
            <person name="Kang W.H."/>
            <person name="Huh J.H."/>
            <person name="Kang B.C."/>
            <person name="Yang T.J."/>
            <person name="Lee Y.H."/>
            <person name="Bennetzen J.L."/>
            <person name="Choi D."/>
        </authorList>
    </citation>
    <scope>NUCLEOTIDE SEQUENCE [LARGE SCALE GENOMIC DNA]</scope>
    <source>
        <strain evidence="3">cv. PBC81</strain>
    </source>
</reference>
<dbReference type="STRING" id="33114.A0A2G2V1N7"/>
<dbReference type="EMBL" id="MLFT02000599">
    <property type="protein sequence ID" value="PHT26896.1"/>
    <property type="molecule type" value="Genomic_DNA"/>
</dbReference>
<comment type="caution">
    <text evidence="2">The sequence shown here is derived from an EMBL/GenBank/DDBJ whole genome shotgun (WGS) entry which is preliminary data.</text>
</comment>
<protein>
    <submittedName>
        <fullName evidence="2">Uncharacterized protein</fullName>
    </submittedName>
</protein>
<organism evidence="2 3">
    <name type="scientific">Capsicum baccatum</name>
    <name type="common">Peruvian pepper</name>
    <dbReference type="NCBI Taxonomy" id="33114"/>
    <lineage>
        <taxon>Eukaryota</taxon>
        <taxon>Viridiplantae</taxon>
        <taxon>Streptophyta</taxon>
        <taxon>Embryophyta</taxon>
        <taxon>Tracheophyta</taxon>
        <taxon>Spermatophyta</taxon>
        <taxon>Magnoliopsida</taxon>
        <taxon>eudicotyledons</taxon>
        <taxon>Gunneridae</taxon>
        <taxon>Pentapetalae</taxon>
        <taxon>asterids</taxon>
        <taxon>lamiids</taxon>
        <taxon>Solanales</taxon>
        <taxon>Solanaceae</taxon>
        <taxon>Solanoideae</taxon>
        <taxon>Capsiceae</taxon>
        <taxon>Capsicum</taxon>
    </lineage>
</organism>
<feature type="region of interest" description="Disordered" evidence="1">
    <location>
        <begin position="155"/>
        <end position="178"/>
    </location>
</feature>
<feature type="region of interest" description="Disordered" evidence="1">
    <location>
        <begin position="340"/>
        <end position="361"/>
    </location>
</feature>
<dbReference type="Proteomes" id="UP000224567">
    <property type="component" value="Unassembled WGS sequence"/>
</dbReference>
<evidence type="ECO:0000313" key="3">
    <source>
        <dbReference type="Proteomes" id="UP000224567"/>
    </source>
</evidence>